<keyword evidence="1" id="KW-0812">Transmembrane</keyword>
<dbReference type="Pfam" id="PF18160">
    <property type="entry name" value="SLATT_5"/>
    <property type="match status" value="1"/>
</dbReference>
<accession>A0A0B4X167</accession>
<evidence type="ECO:0000313" key="4">
    <source>
        <dbReference type="Proteomes" id="UP000031368"/>
    </source>
</evidence>
<dbReference type="KEGG" id="rga:RGR602_CH02358"/>
<dbReference type="EMBL" id="CP006877">
    <property type="protein sequence ID" value="AJD41684.1"/>
    <property type="molecule type" value="Genomic_DNA"/>
</dbReference>
<evidence type="ECO:0000259" key="2">
    <source>
        <dbReference type="Pfam" id="PF18160"/>
    </source>
</evidence>
<proteinExistence type="predicted"/>
<keyword evidence="1" id="KW-1133">Transmembrane helix</keyword>
<dbReference type="AlphaFoldDB" id="A0A0B4X167"/>
<protein>
    <recommendedName>
        <fullName evidence="2">SMODS and SLOG-associating 2TM effector domain-containing protein</fullName>
    </recommendedName>
</protein>
<gene>
    <name evidence="3" type="ORF">RGR602_CH02358</name>
</gene>
<organism evidence="3 4">
    <name type="scientific">Rhizobium gallicum bv. gallicum R602sp</name>
    <dbReference type="NCBI Taxonomy" id="1041138"/>
    <lineage>
        <taxon>Bacteria</taxon>
        <taxon>Pseudomonadati</taxon>
        <taxon>Pseudomonadota</taxon>
        <taxon>Alphaproteobacteria</taxon>
        <taxon>Hyphomicrobiales</taxon>
        <taxon>Rhizobiaceae</taxon>
        <taxon>Rhizobium/Agrobacterium group</taxon>
        <taxon>Rhizobium</taxon>
    </lineage>
</organism>
<evidence type="ECO:0000313" key="3">
    <source>
        <dbReference type="EMBL" id="AJD41684.1"/>
    </source>
</evidence>
<dbReference type="NCBIfam" id="NF033631">
    <property type="entry name" value="SLATT_5"/>
    <property type="match status" value="1"/>
</dbReference>
<dbReference type="HOGENOM" id="CLU_1239327_0_0_5"/>
<reference evidence="3 4" key="1">
    <citation type="submission" date="2013-11" db="EMBL/GenBank/DDBJ databases">
        <title>Complete genome sequence of Rhizobium gallicum bv. gallicum R602.</title>
        <authorList>
            <person name="Bustos P."/>
            <person name="Santamaria R.I."/>
            <person name="Lozano L."/>
            <person name="Acosta J.L."/>
            <person name="Ormeno-Orrillo E."/>
            <person name="Rogel M.A."/>
            <person name="Romero D."/>
            <person name="Cevallos M.A."/>
            <person name="Martinez-Romero E."/>
            <person name="Gonzalez V."/>
        </authorList>
    </citation>
    <scope>NUCLEOTIDE SEQUENCE [LARGE SCALE GENOMIC DNA]</scope>
    <source>
        <strain evidence="3 4">R602</strain>
    </source>
</reference>
<feature type="transmembrane region" description="Helical" evidence="1">
    <location>
        <begin position="53"/>
        <end position="73"/>
    </location>
</feature>
<sequence length="223" mass="24493">MNINPTSTFSSSPMPTTKTLEYYQYLTDHVIAGTRGARFTAARLLILKERASLLIQSVLAVLLIWVSVILLAYPGIDETLTRKLGIVSTMSSVAILAITLFEYALGRGLLAAKLHDSSLRATALMRKLERELANPQPSLAVLEQAAEEFEQENILTNVNHSAVDFTLHKYSRAKSESGIANFFYSARSFVAQAIVIALSVSPGLLTLIVIIYQARHLPFLGVQ</sequence>
<feature type="transmembrane region" description="Helical" evidence="1">
    <location>
        <begin position="189"/>
        <end position="212"/>
    </location>
</feature>
<feature type="domain" description="SMODS and SLOG-associating 2TM effector" evidence="2">
    <location>
        <begin position="31"/>
        <end position="207"/>
    </location>
</feature>
<dbReference type="Proteomes" id="UP000031368">
    <property type="component" value="Chromosome"/>
</dbReference>
<name>A0A0B4X167_9HYPH</name>
<dbReference type="InterPro" id="IPR041115">
    <property type="entry name" value="SLATT_5"/>
</dbReference>
<evidence type="ECO:0000256" key="1">
    <source>
        <dbReference type="SAM" id="Phobius"/>
    </source>
</evidence>
<feature type="transmembrane region" description="Helical" evidence="1">
    <location>
        <begin position="85"/>
        <end position="105"/>
    </location>
</feature>
<keyword evidence="4" id="KW-1185">Reference proteome</keyword>
<keyword evidence="1" id="KW-0472">Membrane</keyword>